<feature type="coiled-coil region" evidence="1">
    <location>
        <begin position="93"/>
        <end position="120"/>
    </location>
</feature>
<dbReference type="Proteomes" id="UP001230051">
    <property type="component" value="Unassembled WGS sequence"/>
</dbReference>
<evidence type="ECO:0000256" key="1">
    <source>
        <dbReference type="SAM" id="Coils"/>
    </source>
</evidence>
<proteinExistence type="predicted"/>
<evidence type="ECO:0000313" key="2">
    <source>
        <dbReference type="EMBL" id="KAK1158867.1"/>
    </source>
</evidence>
<keyword evidence="1" id="KW-0175">Coiled coil</keyword>
<name>A0AAD8G0S1_ACIOX</name>
<comment type="caution">
    <text evidence="2">The sequence shown here is derived from an EMBL/GenBank/DDBJ whole genome shotgun (WGS) entry which is preliminary data.</text>
</comment>
<evidence type="ECO:0000313" key="3">
    <source>
        <dbReference type="Proteomes" id="UP001230051"/>
    </source>
</evidence>
<organism evidence="2 3">
    <name type="scientific">Acipenser oxyrinchus oxyrinchus</name>
    <dbReference type="NCBI Taxonomy" id="40147"/>
    <lineage>
        <taxon>Eukaryota</taxon>
        <taxon>Metazoa</taxon>
        <taxon>Chordata</taxon>
        <taxon>Craniata</taxon>
        <taxon>Vertebrata</taxon>
        <taxon>Euteleostomi</taxon>
        <taxon>Actinopterygii</taxon>
        <taxon>Chondrostei</taxon>
        <taxon>Acipenseriformes</taxon>
        <taxon>Acipenseridae</taxon>
        <taxon>Acipenser</taxon>
    </lineage>
</organism>
<dbReference type="GO" id="GO:0007018">
    <property type="term" value="P:microtubule-based movement"/>
    <property type="evidence" value="ECO:0007669"/>
    <property type="project" value="InterPro"/>
</dbReference>
<dbReference type="EMBL" id="JAGXEW010000023">
    <property type="protein sequence ID" value="KAK1158867.1"/>
    <property type="molecule type" value="Genomic_DNA"/>
</dbReference>
<sequence length="190" mass="22159">MPFEFPPHRAAAKASDSCSTARHLILGRKPSTTGQWVDLPPLPGTLKEPFEIKVYEIDDVERLQRHRHEDPVEQPFQDVEKGLLYFNTKLKLLERRHQQIRELKAKHDMLKVELEDTKRRLMMDPGKWTGEFEVDLGLDKESQEYLEALEQATEELEYCVNLCKSRVMMVTCFDIGMVSDMQDGLREVEV</sequence>
<dbReference type="InterPro" id="IPR027640">
    <property type="entry name" value="Kinesin-like_fam"/>
</dbReference>
<dbReference type="GO" id="GO:0003777">
    <property type="term" value="F:microtubule motor activity"/>
    <property type="evidence" value="ECO:0007669"/>
    <property type="project" value="InterPro"/>
</dbReference>
<dbReference type="PANTHER" id="PTHR21608:SF6">
    <property type="entry name" value="KINESIN-LIKE PROTEIN KIF26A"/>
    <property type="match status" value="1"/>
</dbReference>
<protein>
    <submittedName>
        <fullName evidence="2">Uncharacterized protein</fullName>
    </submittedName>
</protein>
<gene>
    <name evidence="2" type="ORF">AOXY_G22645</name>
</gene>
<dbReference type="PANTHER" id="PTHR21608">
    <property type="entry name" value="KINESIN-LIKE PROTEIN CG14535"/>
    <property type="match status" value="1"/>
</dbReference>
<dbReference type="AlphaFoldDB" id="A0AAD8G0S1"/>
<accession>A0AAD8G0S1</accession>
<keyword evidence="3" id="KW-1185">Reference proteome</keyword>
<reference evidence="2" key="1">
    <citation type="submission" date="2022-02" db="EMBL/GenBank/DDBJ databases">
        <title>Atlantic sturgeon de novo genome assembly.</title>
        <authorList>
            <person name="Stock M."/>
            <person name="Klopp C."/>
            <person name="Guiguen Y."/>
            <person name="Cabau C."/>
            <person name="Parinello H."/>
            <person name="Santidrian Yebra-Pimentel E."/>
            <person name="Kuhl H."/>
            <person name="Dirks R.P."/>
            <person name="Guessner J."/>
            <person name="Wuertz S."/>
            <person name="Du K."/>
            <person name="Schartl M."/>
        </authorList>
    </citation>
    <scope>NUCLEOTIDE SEQUENCE</scope>
    <source>
        <strain evidence="2">STURGEONOMICS-FGT-2020</strain>
        <tissue evidence="2">Whole blood</tissue>
    </source>
</reference>